<dbReference type="InterPro" id="IPR011650">
    <property type="entry name" value="Peptidase_M20_dimer"/>
</dbReference>
<dbReference type="AlphaFoldDB" id="A0A0W0SNQ8"/>
<dbReference type="InterPro" id="IPR002933">
    <property type="entry name" value="Peptidase_M20"/>
</dbReference>
<dbReference type="PATRIC" id="fig|29422.6.peg.1109"/>
<dbReference type="SUPFAM" id="SSF55031">
    <property type="entry name" value="Bacterial exopeptidase dimerisation domain"/>
    <property type="match status" value="1"/>
</dbReference>
<evidence type="ECO:0000256" key="2">
    <source>
        <dbReference type="ARBA" id="ARBA00022723"/>
    </source>
</evidence>
<name>A0A0W0SNQ8_9GAMM</name>
<comment type="cofactor">
    <cofactor evidence="1">
        <name>Zn(2+)</name>
        <dbReference type="ChEBI" id="CHEBI:29105"/>
    </cofactor>
</comment>
<feature type="domain" description="Peptidase M20 dimerisation" evidence="6">
    <location>
        <begin position="216"/>
        <end position="333"/>
    </location>
</feature>
<comment type="caution">
    <text evidence="7">The sequence shown here is derived from an EMBL/GenBank/DDBJ whole genome shotgun (WGS) entry which is preliminary data.</text>
</comment>
<dbReference type="Pfam" id="PF07687">
    <property type="entry name" value="M20_dimer"/>
    <property type="match status" value="1"/>
</dbReference>
<keyword evidence="7" id="KW-0645">Protease</keyword>
<evidence type="ECO:0000256" key="1">
    <source>
        <dbReference type="ARBA" id="ARBA00001947"/>
    </source>
</evidence>
<evidence type="ECO:0000313" key="8">
    <source>
        <dbReference type="Proteomes" id="UP000054742"/>
    </source>
</evidence>
<evidence type="ECO:0000313" key="7">
    <source>
        <dbReference type="EMBL" id="KTC84841.1"/>
    </source>
</evidence>
<dbReference type="RefSeq" id="WP_058441149.1">
    <property type="nucleotide sequence ID" value="NZ_CAAAHU010000016.1"/>
</dbReference>
<dbReference type="Proteomes" id="UP000054742">
    <property type="component" value="Unassembled WGS sequence"/>
</dbReference>
<dbReference type="PROSITE" id="PS00758">
    <property type="entry name" value="ARGE_DAPE_CPG2_1"/>
    <property type="match status" value="1"/>
</dbReference>
<dbReference type="EMBL" id="LNXV01000008">
    <property type="protein sequence ID" value="KTC84841.1"/>
    <property type="molecule type" value="Genomic_DNA"/>
</dbReference>
<keyword evidence="7" id="KW-0121">Carboxypeptidase</keyword>
<organism evidence="7 8">
    <name type="scientific">Legionella brunensis</name>
    <dbReference type="NCBI Taxonomy" id="29422"/>
    <lineage>
        <taxon>Bacteria</taxon>
        <taxon>Pseudomonadati</taxon>
        <taxon>Pseudomonadota</taxon>
        <taxon>Gammaproteobacteria</taxon>
        <taxon>Legionellales</taxon>
        <taxon>Legionellaceae</taxon>
        <taxon>Legionella</taxon>
    </lineage>
</organism>
<dbReference type="STRING" id="29422.Lbru_1056"/>
<dbReference type="InterPro" id="IPR036264">
    <property type="entry name" value="Bact_exopeptidase_dim_dom"/>
</dbReference>
<dbReference type="SUPFAM" id="SSF53187">
    <property type="entry name" value="Zn-dependent exopeptidases"/>
    <property type="match status" value="1"/>
</dbReference>
<dbReference type="GO" id="GO:0004180">
    <property type="term" value="F:carboxypeptidase activity"/>
    <property type="evidence" value="ECO:0007669"/>
    <property type="project" value="UniProtKB-KW"/>
</dbReference>
<dbReference type="PANTHER" id="PTHR43808">
    <property type="entry name" value="ACETYLORNITHINE DEACETYLASE"/>
    <property type="match status" value="1"/>
</dbReference>
<keyword evidence="8" id="KW-1185">Reference proteome</keyword>
<dbReference type="InterPro" id="IPR050072">
    <property type="entry name" value="Peptidase_M20A"/>
</dbReference>
<accession>A0A0W0SNQ8</accession>
<dbReference type="Gene3D" id="3.30.70.360">
    <property type="match status" value="1"/>
</dbReference>
<proteinExistence type="predicted"/>
<keyword evidence="4" id="KW-0862">Zinc</keyword>
<dbReference type="Gene3D" id="3.40.630.10">
    <property type="entry name" value="Zn peptidases"/>
    <property type="match status" value="1"/>
</dbReference>
<protein>
    <submittedName>
        <fullName evidence="7">Carboxypeptidase G2</fullName>
    </submittedName>
</protein>
<keyword evidence="5" id="KW-0170">Cobalt</keyword>
<dbReference type="InterPro" id="IPR001261">
    <property type="entry name" value="ArgE/DapE_CS"/>
</dbReference>
<evidence type="ECO:0000256" key="4">
    <source>
        <dbReference type="ARBA" id="ARBA00022833"/>
    </source>
</evidence>
<gene>
    <name evidence="7" type="primary">cpg2_2</name>
    <name evidence="7" type="ORF">Lbru_1056</name>
</gene>
<reference evidence="7 8" key="1">
    <citation type="submission" date="2015-11" db="EMBL/GenBank/DDBJ databases">
        <title>Genomic analysis of 38 Legionella species identifies large and diverse effector repertoires.</title>
        <authorList>
            <person name="Burstein D."/>
            <person name="Amaro F."/>
            <person name="Zusman T."/>
            <person name="Lifshitz Z."/>
            <person name="Cohen O."/>
            <person name="Gilbert J.A."/>
            <person name="Pupko T."/>
            <person name="Shuman H.A."/>
            <person name="Segal G."/>
        </authorList>
    </citation>
    <scope>NUCLEOTIDE SEQUENCE [LARGE SCALE GENOMIC DNA]</scope>
    <source>
        <strain evidence="7 8">ATCC 43878</strain>
    </source>
</reference>
<dbReference type="GO" id="GO:0046872">
    <property type="term" value="F:metal ion binding"/>
    <property type="evidence" value="ECO:0007669"/>
    <property type="project" value="UniProtKB-KW"/>
</dbReference>
<dbReference type="PANTHER" id="PTHR43808:SF32">
    <property type="entry name" value="ARGE_DAPE-RELATED DEACYLASE"/>
    <property type="match status" value="1"/>
</dbReference>
<evidence type="ECO:0000256" key="5">
    <source>
        <dbReference type="ARBA" id="ARBA00023285"/>
    </source>
</evidence>
<dbReference type="Pfam" id="PF01546">
    <property type="entry name" value="Peptidase_M20"/>
    <property type="match status" value="1"/>
</dbReference>
<keyword evidence="2" id="KW-0479">Metal-binding</keyword>
<dbReference type="OrthoDB" id="9776600at2"/>
<evidence type="ECO:0000259" key="6">
    <source>
        <dbReference type="Pfam" id="PF07687"/>
    </source>
</evidence>
<evidence type="ECO:0000256" key="3">
    <source>
        <dbReference type="ARBA" id="ARBA00022801"/>
    </source>
</evidence>
<keyword evidence="3" id="KW-0378">Hydrolase</keyword>
<sequence length="434" mass="46940">MSILKSVTIKLIFISLSQLLFFQTTLGKPLSSVESKIVGYLDQQSNEQLLLLEKLVNINSGTTNIAGITQVGNILRSQFEQLGFITQWSMPAPSRAPTLIAEHKGNAGKKILLIGHLDTVFGKESIFKKFERHQTMASGPGIIDDKGGIVIMLYALKALKATQSLDNTSITVILTGDEENAGTPIALSRKPLFDVAANIDVALDFEWSMSPDTATVARRGITDWTLKVTGTEAHSSEIFQKSAGYGANFELGRILDAIRTKLSGEKYISFNPGVILGGITINENQDERYQVTGKDNVIAKTALAKGDLRFLTSEQRLKTKSQVISTVKQHLPGTNATINFEDKMPPMPPTPENLKLLELYSTTSIDLGYGVVKPLDPGLRGAGDISYIASIVPANLAGLGALGTGAHSTNETLNITSLPMQTQRAALLIHRLSH</sequence>